<protein>
    <submittedName>
        <fullName evidence="3">Uncharacterized protein</fullName>
    </submittedName>
</protein>
<keyword evidence="2" id="KW-0472">Membrane</keyword>
<keyword evidence="2" id="KW-1133">Transmembrane helix</keyword>
<feature type="transmembrane region" description="Helical" evidence="2">
    <location>
        <begin position="114"/>
        <end position="138"/>
    </location>
</feature>
<dbReference type="EMBL" id="JARJLG010000019">
    <property type="protein sequence ID" value="KAJ7772740.1"/>
    <property type="molecule type" value="Genomic_DNA"/>
</dbReference>
<gene>
    <name evidence="3" type="ORF">DFH07DRAFT_993849</name>
</gene>
<evidence type="ECO:0000256" key="2">
    <source>
        <dbReference type="SAM" id="Phobius"/>
    </source>
</evidence>
<dbReference type="AlphaFoldDB" id="A0AAD7JXW0"/>
<feature type="region of interest" description="Disordered" evidence="1">
    <location>
        <begin position="229"/>
        <end position="256"/>
    </location>
</feature>
<feature type="compositionally biased region" description="Gly residues" evidence="1">
    <location>
        <begin position="28"/>
        <end position="38"/>
    </location>
</feature>
<proteinExistence type="predicted"/>
<feature type="compositionally biased region" description="Low complexity" evidence="1">
    <location>
        <begin position="52"/>
        <end position="65"/>
    </location>
</feature>
<evidence type="ECO:0000256" key="1">
    <source>
        <dbReference type="SAM" id="MobiDB-lite"/>
    </source>
</evidence>
<reference evidence="3" key="1">
    <citation type="submission" date="2023-03" db="EMBL/GenBank/DDBJ databases">
        <title>Massive genome expansion in bonnet fungi (Mycena s.s.) driven by repeated elements and novel gene families across ecological guilds.</title>
        <authorList>
            <consortium name="Lawrence Berkeley National Laboratory"/>
            <person name="Harder C.B."/>
            <person name="Miyauchi S."/>
            <person name="Viragh M."/>
            <person name="Kuo A."/>
            <person name="Thoen E."/>
            <person name="Andreopoulos B."/>
            <person name="Lu D."/>
            <person name="Skrede I."/>
            <person name="Drula E."/>
            <person name="Henrissat B."/>
            <person name="Morin E."/>
            <person name="Kohler A."/>
            <person name="Barry K."/>
            <person name="LaButti K."/>
            <person name="Morin E."/>
            <person name="Salamov A."/>
            <person name="Lipzen A."/>
            <person name="Mereny Z."/>
            <person name="Hegedus B."/>
            <person name="Baldrian P."/>
            <person name="Stursova M."/>
            <person name="Weitz H."/>
            <person name="Taylor A."/>
            <person name="Grigoriev I.V."/>
            <person name="Nagy L.G."/>
            <person name="Martin F."/>
            <person name="Kauserud H."/>
        </authorList>
    </citation>
    <scope>NUCLEOTIDE SEQUENCE</scope>
    <source>
        <strain evidence="3">CBHHK188m</strain>
    </source>
</reference>
<feature type="region of interest" description="Disordered" evidence="1">
    <location>
        <begin position="22"/>
        <end position="65"/>
    </location>
</feature>
<evidence type="ECO:0000313" key="4">
    <source>
        <dbReference type="Proteomes" id="UP001215280"/>
    </source>
</evidence>
<name>A0AAD7JXW0_9AGAR</name>
<keyword evidence="4" id="KW-1185">Reference proteome</keyword>
<feature type="compositionally biased region" description="Pro residues" evidence="1">
    <location>
        <begin position="40"/>
        <end position="51"/>
    </location>
</feature>
<feature type="region of interest" description="Disordered" evidence="1">
    <location>
        <begin position="145"/>
        <end position="184"/>
    </location>
</feature>
<dbReference type="Proteomes" id="UP001215280">
    <property type="component" value="Unassembled WGS sequence"/>
</dbReference>
<accession>A0AAD7JXW0</accession>
<organism evidence="3 4">
    <name type="scientific">Mycena maculata</name>
    <dbReference type="NCBI Taxonomy" id="230809"/>
    <lineage>
        <taxon>Eukaryota</taxon>
        <taxon>Fungi</taxon>
        <taxon>Dikarya</taxon>
        <taxon>Basidiomycota</taxon>
        <taxon>Agaricomycotina</taxon>
        <taxon>Agaricomycetes</taxon>
        <taxon>Agaricomycetidae</taxon>
        <taxon>Agaricales</taxon>
        <taxon>Marasmiineae</taxon>
        <taxon>Mycenaceae</taxon>
        <taxon>Mycena</taxon>
    </lineage>
</organism>
<comment type="caution">
    <text evidence="3">The sequence shown here is derived from an EMBL/GenBank/DDBJ whole genome shotgun (WGS) entry which is preliminary data.</text>
</comment>
<keyword evidence="2" id="KW-0812">Transmembrane</keyword>
<evidence type="ECO:0000313" key="3">
    <source>
        <dbReference type="EMBL" id="KAJ7772740.1"/>
    </source>
</evidence>
<sequence length="256" mass="26543">MTSYSSFIFPASSVESTVFLKLSSPPSTGGGGVDGQGGPPFFPPIGSPTPRPQSTSSSFVQQQSSTSSQFGFSSVSSSVSSTAPTSSSASALSATISPQIGSAMPPHHRPPSPVPIIIGATIGGFVLGALIVTLVFFLRRRRAQRRAPQDQQAPVNPFIQDEEKKTGSLDEPAPETSPTAPNTKVMDWIQRNRVVSVSTISSFSSPTVLESVGARTSISAYSQASVLASGTSGDLSRPEPGGFNRLAPPGLHPINE</sequence>